<evidence type="ECO:0000256" key="2">
    <source>
        <dbReference type="SAM" id="Phobius"/>
    </source>
</evidence>
<dbReference type="EMBL" id="BEYU01000110">
    <property type="protein sequence ID" value="GBG31946.1"/>
    <property type="molecule type" value="Genomic_DNA"/>
</dbReference>
<dbReference type="AlphaFoldDB" id="A0A2R5GM27"/>
<feature type="chain" id="PRO_5015349381" evidence="3">
    <location>
        <begin position="20"/>
        <end position="184"/>
    </location>
</feature>
<organism evidence="4 5">
    <name type="scientific">Hondaea fermentalgiana</name>
    <dbReference type="NCBI Taxonomy" id="2315210"/>
    <lineage>
        <taxon>Eukaryota</taxon>
        <taxon>Sar</taxon>
        <taxon>Stramenopiles</taxon>
        <taxon>Bigyra</taxon>
        <taxon>Labyrinthulomycetes</taxon>
        <taxon>Thraustochytrida</taxon>
        <taxon>Thraustochytriidae</taxon>
        <taxon>Hondaea</taxon>
    </lineage>
</organism>
<evidence type="ECO:0000256" key="3">
    <source>
        <dbReference type="SAM" id="SignalP"/>
    </source>
</evidence>
<feature type="signal peptide" evidence="3">
    <location>
        <begin position="1"/>
        <end position="19"/>
    </location>
</feature>
<comment type="caution">
    <text evidence="4">The sequence shown here is derived from an EMBL/GenBank/DDBJ whole genome shotgun (WGS) entry which is preliminary data.</text>
</comment>
<sequence length="184" mass="19289">MGFMALLTVGAAALNVVFAAVALGGVWIEFDNTGVEVSLVGDNAIEKDWLDAAMKSSAVALALAVLSSGLAFLACCCINKVYVLVTVLNCGVVGASMAAVGLVVVHVRDEEFLADYLGVKYGYGFAFQIITAAFAAWLICLALFTRASEDVDNGKRQGEPLNQQHNANTSEAPVSETDTMMSKA</sequence>
<proteinExistence type="predicted"/>
<evidence type="ECO:0000313" key="4">
    <source>
        <dbReference type="EMBL" id="GBG31946.1"/>
    </source>
</evidence>
<reference evidence="4 5" key="1">
    <citation type="submission" date="2017-12" db="EMBL/GenBank/DDBJ databases">
        <title>Sequencing, de novo assembly and annotation of complete genome of a new Thraustochytrid species, strain FCC1311.</title>
        <authorList>
            <person name="Sedici K."/>
            <person name="Godart F."/>
            <person name="Aiese Cigliano R."/>
            <person name="Sanseverino W."/>
            <person name="Barakat M."/>
            <person name="Ortet P."/>
            <person name="Marechal E."/>
            <person name="Cagnac O."/>
            <person name="Amato A."/>
        </authorList>
    </citation>
    <scope>NUCLEOTIDE SEQUENCE [LARGE SCALE GENOMIC DNA]</scope>
</reference>
<evidence type="ECO:0000256" key="1">
    <source>
        <dbReference type="SAM" id="MobiDB-lite"/>
    </source>
</evidence>
<keyword evidence="2" id="KW-0812">Transmembrane</keyword>
<protein>
    <submittedName>
        <fullName evidence="4">Uncharacterized protein</fullName>
    </submittedName>
</protein>
<keyword evidence="2" id="KW-0472">Membrane</keyword>
<feature type="compositionally biased region" description="Polar residues" evidence="1">
    <location>
        <begin position="160"/>
        <end position="184"/>
    </location>
</feature>
<keyword evidence="3" id="KW-0732">Signal</keyword>
<evidence type="ECO:0000313" key="5">
    <source>
        <dbReference type="Proteomes" id="UP000241890"/>
    </source>
</evidence>
<keyword evidence="5" id="KW-1185">Reference proteome</keyword>
<name>A0A2R5GM27_9STRA</name>
<feature type="transmembrane region" description="Helical" evidence="2">
    <location>
        <begin position="56"/>
        <end position="74"/>
    </location>
</feature>
<feature type="transmembrane region" description="Helical" evidence="2">
    <location>
        <begin position="81"/>
        <end position="105"/>
    </location>
</feature>
<feature type="transmembrane region" description="Helical" evidence="2">
    <location>
        <begin position="125"/>
        <end position="145"/>
    </location>
</feature>
<accession>A0A2R5GM27</accession>
<gene>
    <name evidence="4" type="ORF">FCC1311_081712</name>
</gene>
<keyword evidence="2" id="KW-1133">Transmembrane helix</keyword>
<feature type="region of interest" description="Disordered" evidence="1">
    <location>
        <begin position="154"/>
        <end position="184"/>
    </location>
</feature>
<dbReference type="InParanoid" id="A0A2R5GM27"/>
<dbReference type="Proteomes" id="UP000241890">
    <property type="component" value="Unassembled WGS sequence"/>
</dbReference>